<dbReference type="InterPro" id="IPR051534">
    <property type="entry name" value="CBASS_pafABC_assoc_protein"/>
</dbReference>
<dbReference type="Pfam" id="PF19187">
    <property type="entry name" value="HTH_PafC"/>
    <property type="match status" value="1"/>
</dbReference>
<dbReference type="PANTHER" id="PTHR34580:SF1">
    <property type="entry name" value="PROTEIN PAFC"/>
    <property type="match status" value="1"/>
</dbReference>
<organism evidence="4 5">
    <name type="scientific">Cryptosporangium minutisporangium</name>
    <dbReference type="NCBI Taxonomy" id="113569"/>
    <lineage>
        <taxon>Bacteria</taxon>
        <taxon>Bacillati</taxon>
        <taxon>Actinomycetota</taxon>
        <taxon>Actinomycetes</taxon>
        <taxon>Cryptosporangiales</taxon>
        <taxon>Cryptosporangiaceae</taxon>
        <taxon>Cryptosporangium</taxon>
    </lineage>
</organism>
<keyword evidence="5" id="KW-1185">Reference proteome</keyword>
<dbReference type="InterPro" id="IPR043839">
    <property type="entry name" value="PafC_HTH"/>
</dbReference>
<gene>
    <name evidence="4" type="ORF">GCM10020369_70660</name>
</gene>
<reference evidence="5" key="1">
    <citation type="journal article" date="2019" name="Int. J. Syst. Evol. Microbiol.">
        <title>The Global Catalogue of Microorganisms (GCM) 10K type strain sequencing project: providing services to taxonomists for standard genome sequencing and annotation.</title>
        <authorList>
            <consortium name="The Broad Institute Genomics Platform"/>
            <consortium name="The Broad Institute Genome Sequencing Center for Infectious Disease"/>
            <person name="Wu L."/>
            <person name="Ma J."/>
        </authorList>
    </citation>
    <scope>NUCLEOTIDE SEQUENCE [LARGE SCALE GENOMIC DNA]</scope>
    <source>
        <strain evidence="5">JCM 9458</strain>
    </source>
</reference>
<dbReference type="RefSeq" id="WP_345732627.1">
    <property type="nucleotide sequence ID" value="NZ_BAAAYN010000051.1"/>
</dbReference>
<dbReference type="InterPro" id="IPR026881">
    <property type="entry name" value="WYL_dom"/>
</dbReference>
<dbReference type="Pfam" id="PF13280">
    <property type="entry name" value="WYL"/>
    <property type="match status" value="1"/>
</dbReference>
<dbReference type="EMBL" id="BAAAYN010000051">
    <property type="protein sequence ID" value="GAA3395911.1"/>
    <property type="molecule type" value="Genomic_DNA"/>
</dbReference>
<feature type="domain" description="WYL" evidence="1">
    <location>
        <begin position="145"/>
        <end position="210"/>
    </location>
</feature>
<dbReference type="PANTHER" id="PTHR34580">
    <property type="match status" value="1"/>
</dbReference>
<evidence type="ECO:0000259" key="3">
    <source>
        <dbReference type="Pfam" id="PF25583"/>
    </source>
</evidence>
<evidence type="ECO:0000259" key="2">
    <source>
        <dbReference type="Pfam" id="PF19187"/>
    </source>
</evidence>
<accession>A0ABP6TAS1</accession>
<name>A0ABP6TAS1_9ACTN</name>
<proteinExistence type="predicted"/>
<protein>
    <submittedName>
        <fullName evidence="4">WYL domain-containing protein</fullName>
    </submittedName>
</protein>
<evidence type="ECO:0000313" key="4">
    <source>
        <dbReference type="EMBL" id="GAA3395911.1"/>
    </source>
</evidence>
<dbReference type="PIRSF" id="PIRSF016838">
    <property type="entry name" value="PafC"/>
    <property type="match status" value="1"/>
</dbReference>
<dbReference type="PROSITE" id="PS52050">
    <property type="entry name" value="WYL"/>
    <property type="match status" value="1"/>
</dbReference>
<feature type="domain" description="WCX" evidence="3">
    <location>
        <begin position="246"/>
        <end position="317"/>
    </location>
</feature>
<comment type="caution">
    <text evidence="4">The sequence shown here is derived from an EMBL/GenBank/DDBJ whole genome shotgun (WGS) entry which is preliminary data.</text>
</comment>
<sequence>MSGSGTERLARLLALVPYLQARPGALISEVAADHGVSEKQLRDDLQLLFVCGLPGYGPGDLIDMSLDDDTVTLTYHAELDRPLRLTADEALALIVALRALAETPGVDGDAVGRALAKVERAAGEAGRSAKQVAITVGYEDTGIAARVRGALERGRALKIVYYTAGRDATSERVIDPMRLLVVDGRGYLEAWCRRAEAVRMFRLDRIDALEELPEPSVPARGLAGSDGSFRLSDGAVFEPPPDSPLVTLRVGLGSRWVTEYYPCEDVRAEDGGTWLVTLKASDLEWARRLSMGLGEDAEVVGPEELVELVRSEARAALAAYTG</sequence>
<dbReference type="InterPro" id="IPR028349">
    <property type="entry name" value="PafC-like"/>
</dbReference>
<dbReference type="InterPro" id="IPR057727">
    <property type="entry name" value="WCX_dom"/>
</dbReference>
<dbReference type="Proteomes" id="UP001501676">
    <property type="component" value="Unassembled WGS sequence"/>
</dbReference>
<evidence type="ECO:0000259" key="1">
    <source>
        <dbReference type="Pfam" id="PF13280"/>
    </source>
</evidence>
<feature type="domain" description="PafC HTH" evidence="2">
    <location>
        <begin position="7"/>
        <end position="119"/>
    </location>
</feature>
<dbReference type="Pfam" id="PF25583">
    <property type="entry name" value="WCX"/>
    <property type="match status" value="1"/>
</dbReference>
<evidence type="ECO:0000313" key="5">
    <source>
        <dbReference type="Proteomes" id="UP001501676"/>
    </source>
</evidence>